<evidence type="ECO:0000256" key="5">
    <source>
        <dbReference type="ARBA" id="ARBA00023136"/>
    </source>
</evidence>
<evidence type="ECO:0000313" key="9">
    <source>
        <dbReference type="Proteomes" id="UP001204439"/>
    </source>
</evidence>
<feature type="domain" description="Sulfatase N-terminal" evidence="7">
    <location>
        <begin position="284"/>
        <end position="565"/>
    </location>
</feature>
<dbReference type="PROSITE" id="PS51257">
    <property type="entry name" value="PROKAR_LIPOPROTEIN"/>
    <property type="match status" value="1"/>
</dbReference>
<evidence type="ECO:0000313" key="8">
    <source>
        <dbReference type="EMBL" id="MDW8548642.1"/>
    </source>
</evidence>
<keyword evidence="2" id="KW-1003">Cell membrane</keyword>
<evidence type="ECO:0000256" key="6">
    <source>
        <dbReference type="SAM" id="Phobius"/>
    </source>
</evidence>
<reference evidence="8 9" key="1">
    <citation type="submission" date="2023-11" db="EMBL/GenBank/DDBJ databases">
        <title>First isolation, identification, and characterization of non-pathogenic Epilithonimonas ginsengisoli isolated from diseased farmed rainbow trout (Oncorhynchus mykiss) in Chile.</title>
        <authorList>
            <person name="Miranda C.D."/>
            <person name="Irgang R."/>
            <person name="Concha C."/>
            <person name="Rojas R."/>
            <person name="Avendano R."/>
        </authorList>
    </citation>
    <scope>NUCLEOTIDE SEQUENCE [LARGE SCALE GENOMIC DNA]</scope>
    <source>
        <strain evidence="8 9">FP99</strain>
    </source>
</reference>
<comment type="subcellular location">
    <subcellularLocation>
        <location evidence="1">Cell membrane</location>
        <topology evidence="1">Multi-pass membrane protein</topology>
    </subcellularLocation>
</comment>
<feature type="transmembrane region" description="Helical" evidence="6">
    <location>
        <begin position="59"/>
        <end position="80"/>
    </location>
</feature>
<accession>A0ABU4JG92</accession>
<sequence length="673" mass="77313">MDPKTIFAKLFKGRSTVLFSILILYITLSCVVRVVFMFWSSKDLDFNFLHILKAFFTGFFFDLAVGALFLLLYAVYLLIFPKRWIGSKFDRIFTYFYLVLILVIMYFSLLAEIPFWDEFGVRFNFIAVDYLIYTYEVVENINQSYPLPLIFGALIALVWLTLFLLKRKGAFRNTFSDKRSISKRSTYLFPVIIITIGLGLLMKNKMAESTDNLVLNELGKNGVFSFFTAFKANELDYDTFYPKISDKEAYKILKDLLVQENQTYDSNKFDDISRNTQGNIEQKPNIILITIESFSGDFIKAFGNKDNITPNFDKLAEESIFFTNLYATGTRTVRGMEALTLSVPATPGNSIVRRPNNQDLFSISTIVKSKDYQPYFIYGGDGYFDNMNNFFGGQGFDIVDRNRGNALSDDIKTQRFQIPDNEVSFENAWGICDEDLYKQSLKYADRNSKAGKPFFQFVMTTSNHKPYTFPNGKIDLPQGNRNAAVKYTDYALGKFLTEAKTKPWFKNTVFVIVADHCANSAGKWEINIKNHHIPAIIYNLPHTPEKIGRLTSQIDLMPTLFGYLGWRYETSLYGKDINQTKPGGERAFLGNYRTLGMLKGDVFTQIDDKKRTKQFTVSAKDQSLSEVKNNNNDLVSQTIAYYQTASERFKNGRMKATKNIRTLKKNTSKFLPN</sequence>
<name>A0ABU4JG92_9FLAO</name>
<dbReference type="Gene3D" id="3.40.720.10">
    <property type="entry name" value="Alkaline Phosphatase, subunit A"/>
    <property type="match status" value="1"/>
</dbReference>
<feature type="transmembrane region" description="Helical" evidence="6">
    <location>
        <begin position="145"/>
        <end position="165"/>
    </location>
</feature>
<dbReference type="InterPro" id="IPR017850">
    <property type="entry name" value="Alkaline_phosphatase_core_sf"/>
</dbReference>
<organism evidence="8 9">
    <name type="scientific">Epilithonimonas ginsengisoli</name>
    <dbReference type="NCBI Taxonomy" id="1245592"/>
    <lineage>
        <taxon>Bacteria</taxon>
        <taxon>Pseudomonadati</taxon>
        <taxon>Bacteroidota</taxon>
        <taxon>Flavobacteriia</taxon>
        <taxon>Flavobacteriales</taxon>
        <taxon>Weeksellaceae</taxon>
        <taxon>Chryseobacterium group</taxon>
        <taxon>Epilithonimonas</taxon>
    </lineage>
</organism>
<comment type="caution">
    <text evidence="8">The sequence shown here is derived from an EMBL/GenBank/DDBJ whole genome shotgun (WGS) entry which is preliminary data.</text>
</comment>
<evidence type="ECO:0000256" key="3">
    <source>
        <dbReference type="ARBA" id="ARBA00022692"/>
    </source>
</evidence>
<dbReference type="PANTHER" id="PTHR47371:SF3">
    <property type="entry name" value="PHOSPHOGLYCEROL TRANSFERASE I"/>
    <property type="match status" value="1"/>
</dbReference>
<gene>
    <name evidence="8" type="ORF">NG800_006950</name>
</gene>
<dbReference type="RefSeq" id="WP_063969078.1">
    <property type="nucleotide sequence ID" value="NZ_JAMXLT020000010.1"/>
</dbReference>
<feature type="transmembrane region" description="Helical" evidence="6">
    <location>
        <begin position="92"/>
        <end position="111"/>
    </location>
</feature>
<evidence type="ECO:0000256" key="4">
    <source>
        <dbReference type="ARBA" id="ARBA00022989"/>
    </source>
</evidence>
<dbReference type="Proteomes" id="UP001204439">
    <property type="component" value="Unassembled WGS sequence"/>
</dbReference>
<dbReference type="InterPro" id="IPR050448">
    <property type="entry name" value="OpgB/LTA_synthase_biosynth"/>
</dbReference>
<dbReference type="InterPro" id="IPR000917">
    <property type="entry name" value="Sulfatase_N"/>
</dbReference>
<dbReference type="Gene3D" id="3.30.1120.80">
    <property type="match status" value="1"/>
</dbReference>
<dbReference type="PANTHER" id="PTHR47371">
    <property type="entry name" value="LIPOTEICHOIC ACID SYNTHASE"/>
    <property type="match status" value="1"/>
</dbReference>
<dbReference type="CDD" id="cd16015">
    <property type="entry name" value="LTA_synthase"/>
    <property type="match status" value="1"/>
</dbReference>
<protein>
    <submittedName>
        <fullName evidence="8">LTA synthase family protein</fullName>
    </submittedName>
</protein>
<proteinExistence type="predicted"/>
<feature type="transmembrane region" description="Helical" evidence="6">
    <location>
        <begin position="16"/>
        <end position="39"/>
    </location>
</feature>
<dbReference type="EMBL" id="JAMXLT020000010">
    <property type="protein sequence ID" value="MDW8548642.1"/>
    <property type="molecule type" value="Genomic_DNA"/>
</dbReference>
<dbReference type="InterPro" id="IPR012160">
    <property type="entry name" value="LtaS-like"/>
</dbReference>
<dbReference type="PIRSF" id="PIRSF005091">
    <property type="entry name" value="Mmb_sulf_HI1246"/>
    <property type="match status" value="1"/>
</dbReference>
<keyword evidence="4 6" id="KW-1133">Transmembrane helix</keyword>
<keyword evidence="3 6" id="KW-0812">Transmembrane</keyword>
<evidence type="ECO:0000256" key="1">
    <source>
        <dbReference type="ARBA" id="ARBA00004651"/>
    </source>
</evidence>
<evidence type="ECO:0000256" key="2">
    <source>
        <dbReference type="ARBA" id="ARBA00022475"/>
    </source>
</evidence>
<dbReference type="Pfam" id="PF00884">
    <property type="entry name" value="Sulfatase"/>
    <property type="match status" value="1"/>
</dbReference>
<dbReference type="SUPFAM" id="SSF53649">
    <property type="entry name" value="Alkaline phosphatase-like"/>
    <property type="match status" value="1"/>
</dbReference>
<keyword evidence="5 6" id="KW-0472">Membrane</keyword>
<evidence type="ECO:0000259" key="7">
    <source>
        <dbReference type="Pfam" id="PF00884"/>
    </source>
</evidence>
<feature type="transmembrane region" description="Helical" evidence="6">
    <location>
        <begin position="186"/>
        <end position="202"/>
    </location>
</feature>
<keyword evidence="9" id="KW-1185">Reference proteome</keyword>